<comment type="caution">
    <text evidence="2">The sequence shown here is derived from an EMBL/GenBank/DDBJ whole genome shotgun (WGS) entry which is preliminary data.</text>
</comment>
<keyword evidence="1" id="KW-0732">Signal</keyword>
<proteinExistence type="predicted"/>
<evidence type="ECO:0000313" key="3">
    <source>
        <dbReference type="Proteomes" id="UP001314263"/>
    </source>
</evidence>
<protein>
    <recommendedName>
        <fullName evidence="4">Extracellular protein</fullName>
    </recommendedName>
</protein>
<dbReference type="AlphaFoldDB" id="A0AAV1HQ21"/>
<dbReference type="Proteomes" id="UP001314263">
    <property type="component" value="Unassembled WGS sequence"/>
</dbReference>
<reference evidence="2 3" key="1">
    <citation type="submission" date="2023-10" db="EMBL/GenBank/DDBJ databases">
        <authorList>
            <person name="Maclean D."/>
            <person name="Macfadyen A."/>
        </authorList>
    </citation>
    <scope>NUCLEOTIDE SEQUENCE [LARGE SCALE GENOMIC DNA]</scope>
</reference>
<name>A0AAV1HQ21_9CHLO</name>
<evidence type="ECO:0000313" key="2">
    <source>
        <dbReference type="EMBL" id="CAK0733964.1"/>
    </source>
</evidence>
<evidence type="ECO:0008006" key="4">
    <source>
        <dbReference type="Google" id="ProtNLM"/>
    </source>
</evidence>
<keyword evidence="3" id="KW-1185">Reference proteome</keyword>
<gene>
    <name evidence="2" type="ORF">CVIRNUC_000362</name>
</gene>
<organism evidence="2 3">
    <name type="scientific">Coccomyxa viridis</name>
    <dbReference type="NCBI Taxonomy" id="1274662"/>
    <lineage>
        <taxon>Eukaryota</taxon>
        <taxon>Viridiplantae</taxon>
        <taxon>Chlorophyta</taxon>
        <taxon>core chlorophytes</taxon>
        <taxon>Trebouxiophyceae</taxon>
        <taxon>Trebouxiophyceae incertae sedis</taxon>
        <taxon>Coccomyxaceae</taxon>
        <taxon>Coccomyxa</taxon>
    </lineage>
</organism>
<evidence type="ECO:0000256" key="1">
    <source>
        <dbReference type="SAM" id="SignalP"/>
    </source>
</evidence>
<sequence length="147" mass="16086">MGTQSQAVLCLMALAAVHAAAQPFMPGQGLLPLGSPRTSDFDGPYNLTLLDIPTAQIEAGMAAKMNFTDKDVIDFLVNVECLEGLFDTLHHVGDSMPLYSQLLSFLKVFSHKARPSSRSIVERPQNDDHYPVPRCPPSGLQMLKVFE</sequence>
<dbReference type="EMBL" id="CAUYUE010000001">
    <property type="protein sequence ID" value="CAK0733964.1"/>
    <property type="molecule type" value="Genomic_DNA"/>
</dbReference>
<feature type="signal peptide" evidence="1">
    <location>
        <begin position="1"/>
        <end position="21"/>
    </location>
</feature>
<feature type="chain" id="PRO_5043628709" description="Extracellular protein" evidence="1">
    <location>
        <begin position="22"/>
        <end position="147"/>
    </location>
</feature>
<accession>A0AAV1HQ21</accession>